<sequence length="321" mass="36565">MSSKTGLKENDRDAAKKRWKLLGKALMNKGFNNEITRKNITSEVSVRRFSSYGLLTTKKLPSISSSSDGTENYSWFQYSSPSHRDFCIDVRHLKEQFSPKELIGFNNTGNVCVWPSEEVLAHHCLTHRDLFREKTVCELGGGMTCLAGIAVACTSDAARVILTDGNDLSCKNIEVIVEKNKDRFTKTEVNIRNVRWNEESSFSDLRESVDVILSADCLFFDQYRSDLVHTIHSLLSADGMAVIFAPCRNRTLDKFCQQAKSSFHLTLEENYDPMVWNVYQQAKAQGKEVFDEDIHYPLKITLTKRGTQRSTIRAVLKVTRR</sequence>
<dbReference type="InterPro" id="IPR019410">
    <property type="entry name" value="Methyltransf_16"/>
</dbReference>
<evidence type="ECO:0000256" key="8">
    <source>
        <dbReference type="ARBA" id="ARBA00023242"/>
    </source>
</evidence>
<evidence type="ECO:0000256" key="6">
    <source>
        <dbReference type="ARBA" id="ARBA00022603"/>
    </source>
</evidence>
<protein>
    <recommendedName>
        <fullName evidence="4">Calmodulin-lysine N-methyltransferase</fullName>
        <ecNumber evidence="3">2.1.1.60</ecNumber>
    </recommendedName>
</protein>
<proteinExistence type="predicted"/>
<name>A0A7M7HKU6_STRPU</name>
<keyword evidence="5" id="KW-0963">Cytoplasm</keyword>
<dbReference type="Pfam" id="PF10294">
    <property type="entry name" value="Methyltransf_16"/>
    <property type="match status" value="1"/>
</dbReference>
<dbReference type="GO" id="GO:0005634">
    <property type="term" value="C:nucleus"/>
    <property type="evidence" value="ECO:0007669"/>
    <property type="project" value="UniProtKB-SubCell"/>
</dbReference>
<keyword evidence="10" id="KW-1185">Reference proteome</keyword>
<keyword evidence="7" id="KW-0808">Transferase</keyword>
<dbReference type="Gene3D" id="3.40.50.150">
    <property type="entry name" value="Vaccinia Virus protein VP39"/>
    <property type="match status" value="1"/>
</dbReference>
<keyword evidence="8" id="KW-0539">Nucleus</keyword>
<dbReference type="GO" id="GO:0005737">
    <property type="term" value="C:cytoplasm"/>
    <property type="evidence" value="ECO:0007669"/>
    <property type="project" value="UniProtKB-SubCell"/>
</dbReference>
<dbReference type="OrthoDB" id="413520at2759"/>
<evidence type="ECO:0000256" key="3">
    <source>
        <dbReference type="ARBA" id="ARBA00011914"/>
    </source>
</evidence>
<comment type="subcellular location">
    <subcellularLocation>
        <location evidence="2">Cytoplasm</location>
    </subcellularLocation>
    <subcellularLocation>
        <location evidence="1">Nucleus</location>
    </subcellularLocation>
</comment>
<dbReference type="Proteomes" id="UP000007110">
    <property type="component" value="Unassembled WGS sequence"/>
</dbReference>
<reference evidence="9" key="2">
    <citation type="submission" date="2021-01" db="UniProtKB">
        <authorList>
            <consortium name="EnsemblMetazoa"/>
        </authorList>
    </citation>
    <scope>IDENTIFICATION</scope>
</reference>
<dbReference type="EC" id="2.1.1.60" evidence="3"/>
<evidence type="ECO:0000313" key="10">
    <source>
        <dbReference type="Proteomes" id="UP000007110"/>
    </source>
</evidence>
<dbReference type="CTD" id="79823"/>
<dbReference type="RefSeq" id="XP_011666361.1">
    <property type="nucleotide sequence ID" value="XM_011668059.2"/>
</dbReference>
<keyword evidence="6" id="KW-0489">Methyltransferase</keyword>
<dbReference type="InterPro" id="IPR025800">
    <property type="entry name" value="CaM-Lys-N-MeTrfase"/>
</dbReference>
<evidence type="ECO:0000256" key="5">
    <source>
        <dbReference type="ARBA" id="ARBA00022490"/>
    </source>
</evidence>
<evidence type="ECO:0000256" key="7">
    <source>
        <dbReference type="ARBA" id="ARBA00022679"/>
    </source>
</evidence>
<dbReference type="PANTHER" id="PTHR13539">
    <property type="entry name" value="CALMODULIN-LYSINE N-METHYLTRANSFERASE"/>
    <property type="match status" value="1"/>
</dbReference>
<dbReference type="GeneID" id="100892187"/>
<dbReference type="AlphaFoldDB" id="A0A7M7HKU6"/>
<evidence type="ECO:0000313" key="9">
    <source>
        <dbReference type="EnsemblMetazoa" id="XP_011666361"/>
    </source>
</evidence>
<dbReference type="GO" id="GO:0018025">
    <property type="term" value="F:calmodulin-lysine N-methyltransferase activity"/>
    <property type="evidence" value="ECO:0000318"/>
    <property type="project" value="GO_Central"/>
</dbReference>
<dbReference type="EnsemblMetazoa" id="XM_011668059">
    <property type="protein sequence ID" value="XP_011666361"/>
    <property type="gene ID" value="LOC100892187"/>
</dbReference>
<dbReference type="OMA" id="WYYLAPQ"/>
<dbReference type="PANTHER" id="PTHR13539:SF3">
    <property type="entry name" value="CALMODULIN-LYSINE N-METHYLTRANSFERASE"/>
    <property type="match status" value="1"/>
</dbReference>
<reference evidence="10" key="1">
    <citation type="submission" date="2015-02" db="EMBL/GenBank/DDBJ databases">
        <title>Genome sequencing for Strongylocentrotus purpuratus.</title>
        <authorList>
            <person name="Murali S."/>
            <person name="Liu Y."/>
            <person name="Vee V."/>
            <person name="English A."/>
            <person name="Wang M."/>
            <person name="Skinner E."/>
            <person name="Han Y."/>
            <person name="Muzny D.M."/>
            <person name="Worley K.C."/>
            <person name="Gibbs R.A."/>
        </authorList>
    </citation>
    <scope>NUCLEOTIDE SEQUENCE</scope>
</reference>
<dbReference type="InParanoid" id="A0A7M7HKU6"/>
<evidence type="ECO:0000256" key="1">
    <source>
        <dbReference type="ARBA" id="ARBA00004123"/>
    </source>
</evidence>
<evidence type="ECO:0000256" key="2">
    <source>
        <dbReference type="ARBA" id="ARBA00004496"/>
    </source>
</evidence>
<dbReference type="GO" id="GO:0032259">
    <property type="term" value="P:methylation"/>
    <property type="evidence" value="ECO:0007669"/>
    <property type="project" value="UniProtKB-KW"/>
</dbReference>
<dbReference type="InterPro" id="IPR029063">
    <property type="entry name" value="SAM-dependent_MTases_sf"/>
</dbReference>
<organism evidence="9 10">
    <name type="scientific">Strongylocentrotus purpuratus</name>
    <name type="common">Purple sea urchin</name>
    <dbReference type="NCBI Taxonomy" id="7668"/>
    <lineage>
        <taxon>Eukaryota</taxon>
        <taxon>Metazoa</taxon>
        <taxon>Echinodermata</taxon>
        <taxon>Eleutherozoa</taxon>
        <taxon>Echinozoa</taxon>
        <taxon>Echinoidea</taxon>
        <taxon>Euechinoidea</taxon>
        <taxon>Echinacea</taxon>
        <taxon>Camarodonta</taxon>
        <taxon>Echinidea</taxon>
        <taxon>Strongylocentrotidae</taxon>
        <taxon>Strongylocentrotus</taxon>
    </lineage>
</organism>
<dbReference type="SUPFAM" id="SSF53335">
    <property type="entry name" value="S-adenosyl-L-methionine-dependent methyltransferases"/>
    <property type="match status" value="1"/>
</dbReference>
<dbReference type="KEGG" id="spu:100892187"/>
<evidence type="ECO:0000256" key="4">
    <source>
        <dbReference type="ARBA" id="ARBA00020594"/>
    </source>
</evidence>
<accession>A0A7M7HKU6</accession>